<evidence type="ECO:0000256" key="7">
    <source>
        <dbReference type="ARBA" id="ARBA00022737"/>
    </source>
</evidence>
<comment type="similarity">
    <text evidence="11">Belongs to the polygalacturonase-inhibiting protein family.</text>
</comment>
<dbReference type="Pfam" id="PF13855">
    <property type="entry name" value="LRR_8"/>
    <property type="match status" value="2"/>
</dbReference>
<sequence>MFSGSNIVLCFLSLSLLSPVAISEKCHPQDKKVLLQIKKEFNNSSMLSSWNPHTGCCGWDWIVCHSTTNRIRWLTFQAPDVPNTRLVGHIPASVGNLPFLERLEFQNLPKFTGSIPSSIAKLKNLMYLTITETNVFGPIPSFLGQLKNLELLELSFNKLTGPIPSSLSQLPKIRSLYLRSNKLAGLILDSFGLFKKPSPDILLSDNRLSGPIPASLGQIDLERLDLSKNRFVGDASVLFGSKKRLQYLDLSRNLFSFDFSKVDFPKSLGMLDLNHNNIYGKIPVALTKVEDLGLFNVSYNLLCGNIPQGGYLHTRFDVFAYYHNKCLCESPLPKCK</sequence>
<dbReference type="PANTHER" id="PTHR48059">
    <property type="entry name" value="POLYGALACTURONASE INHIBITOR 1"/>
    <property type="match status" value="1"/>
</dbReference>
<dbReference type="EMBL" id="DF973269">
    <property type="protein sequence ID" value="GAU23458.1"/>
    <property type="molecule type" value="Genomic_DNA"/>
</dbReference>
<gene>
    <name evidence="14" type="ORF">TSUD_331560</name>
</gene>
<dbReference type="GO" id="GO:0016020">
    <property type="term" value="C:membrane"/>
    <property type="evidence" value="ECO:0007669"/>
    <property type="project" value="UniProtKB-SubCell"/>
</dbReference>
<feature type="chain" id="PRO_5016277598" description="Leucine-rich repeat-containing N-terminal plant-type domain-containing protein" evidence="12">
    <location>
        <begin position="24"/>
        <end position="336"/>
    </location>
</feature>
<protein>
    <recommendedName>
        <fullName evidence="13">Leucine-rich repeat-containing N-terminal plant-type domain-containing protein</fullName>
    </recommendedName>
</protein>
<keyword evidence="8" id="KW-0611">Plant defense</keyword>
<dbReference type="InterPro" id="IPR013210">
    <property type="entry name" value="LRR_N_plant-typ"/>
</dbReference>
<evidence type="ECO:0000256" key="9">
    <source>
        <dbReference type="ARBA" id="ARBA00023136"/>
    </source>
</evidence>
<name>A0A2Z6LYR9_TRISU</name>
<evidence type="ECO:0000256" key="4">
    <source>
        <dbReference type="ARBA" id="ARBA00022525"/>
    </source>
</evidence>
<evidence type="ECO:0000256" key="11">
    <source>
        <dbReference type="ARBA" id="ARBA00038043"/>
    </source>
</evidence>
<proteinExistence type="inferred from homology"/>
<comment type="subcellular location">
    <subcellularLocation>
        <location evidence="1">Membrane</location>
        <topology evidence="1">Peripheral membrane protein</topology>
    </subcellularLocation>
    <subcellularLocation>
        <location evidence="2">Secreted</location>
        <location evidence="2">Cell wall</location>
    </subcellularLocation>
</comment>
<dbReference type="SUPFAM" id="SSF52058">
    <property type="entry name" value="L domain-like"/>
    <property type="match status" value="1"/>
</dbReference>
<dbReference type="PANTHER" id="PTHR48059:SF4">
    <property type="entry name" value="POLYGALACTURONASE INHIBITOR 1-RELATED"/>
    <property type="match status" value="1"/>
</dbReference>
<keyword evidence="9" id="KW-0472">Membrane</keyword>
<keyword evidence="10" id="KW-1015">Disulfide bond</keyword>
<feature type="domain" description="Leucine-rich repeat-containing N-terminal plant-type" evidence="13">
    <location>
        <begin position="27"/>
        <end position="64"/>
    </location>
</feature>
<evidence type="ECO:0000313" key="14">
    <source>
        <dbReference type="EMBL" id="GAU23458.1"/>
    </source>
</evidence>
<reference evidence="15" key="1">
    <citation type="journal article" date="2017" name="Front. Plant Sci.">
        <title>Climate Clever Clovers: New Paradigm to Reduce the Environmental Footprint of Ruminants by Breeding Low Methanogenic Forages Utilizing Haplotype Variation.</title>
        <authorList>
            <person name="Kaur P."/>
            <person name="Appels R."/>
            <person name="Bayer P.E."/>
            <person name="Keeble-Gagnere G."/>
            <person name="Wang J."/>
            <person name="Hirakawa H."/>
            <person name="Shirasawa K."/>
            <person name="Vercoe P."/>
            <person name="Stefanova K."/>
            <person name="Durmic Z."/>
            <person name="Nichols P."/>
            <person name="Revell C."/>
            <person name="Isobe S.N."/>
            <person name="Edwards D."/>
            <person name="Erskine W."/>
        </authorList>
    </citation>
    <scope>NUCLEOTIDE SEQUENCE [LARGE SCALE GENOMIC DNA]</scope>
    <source>
        <strain evidence="15">cv. Daliak</strain>
    </source>
</reference>
<evidence type="ECO:0000256" key="12">
    <source>
        <dbReference type="SAM" id="SignalP"/>
    </source>
</evidence>
<evidence type="ECO:0000256" key="10">
    <source>
        <dbReference type="ARBA" id="ARBA00023157"/>
    </source>
</evidence>
<keyword evidence="7" id="KW-0677">Repeat</keyword>
<keyword evidence="6 12" id="KW-0732">Signal</keyword>
<evidence type="ECO:0000256" key="1">
    <source>
        <dbReference type="ARBA" id="ARBA00004170"/>
    </source>
</evidence>
<dbReference type="InterPro" id="IPR032675">
    <property type="entry name" value="LRR_dom_sf"/>
</dbReference>
<accession>A0A2Z6LYR9</accession>
<dbReference type="FunFam" id="3.80.10.10:FF:000400">
    <property type="entry name" value="Nuclear pore complex protein NUP107"/>
    <property type="match status" value="1"/>
</dbReference>
<dbReference type="AlphaFoldDB" id="A0A2Z6LYR9"/>
<feature type="signal peptide" evidence="12">
    <location>
        <begin position="1"/>
        <end position="23"/>
    </location>
</feature>
<dbReference type="Proteomes" id="UP000242715">
    <property type="component" value="Unassembled WGS sequence"/>
</dbReference>
<dbReference type="InterPro" id="IPR051848">
    <property type="entry name" value="PGIP"/>
</dbReference>
<organism evidence="14 15">
    <name type="scientific">Trifolium subterraneum</name>
    <name type="common">Subterranean clover</name>
    <dbReference type="NCBI Taxonomy" id="3900"/>
    <lineage>
        <taxon>Eukaryota</taxon>
        <taxon>Viridiplantae</taxon>
        <taxon>Streptophyta</taxon>
        <taxon>Embryophyta</taxon>
        <taxon>Tracheophyta</taxon>
        <taxon>Spermatophyta</taxon>
        <taxon>Magnoliopsida</taxon>
        <taxon>eudicotyledons</taxon>
        <taxon>Gunneridae</taxon>
        <taxon>Pentapetalae</taxon>
        <taxon>rosids</taxon>
        <taxon>fabids</taxon>
        <taxon>Fabales</taxon>
        <taxon>Fabaceae</taxon>
        <taxon>Papilionoideae</taxon>
        <taxon>50 kb inversion clade</taxon>
        <taxon>NPAAA clade</taxon>
        <taxon>Hologalegina</taxon>
        <taxon>IRL clade</taxon>
        <taxon>Trifolieae</taxon>
        <taxon>Trifolium</taxon>
    </lineage>
</organism>
<evidence type="ECO:0000256" key="5">
    <source>
        <dbReference type="ARBA" id="ARBA00022614"/>
    </source>
</evidence>
<dbReference type="GO" id="GO:0006952">
    <property type="term" value="P:defense response"/>
    <property type="evidence" value="ECO:0007669"/>
    <property type="project" value="UniProtKB-KW"/>
</dbReference>
<dbReference type="OrthoDB" id="676979at2759"/>
<keyword evidence="15" id="KW-1185">Reference proteome</keyword>
<evidence type="ECO:0000259" key="13">
    <source>
        <dbReference type="Pfam" id="PF08263"/>
    </source>
</evidence>
<evidence type="ECO:0000256" key="3">
    <source>
        <dbReference type="ARBA" id="ARBA00022512"/>
    </source>
</evidence>
<keyword evidence="5" id="KW-0433">Leucine-rich repeat</keyword>
<evidence type="ECO:0000256" key="8">
    <source>
        <dbReference type="ARBA" id="ARBA00022821"/>
    </source>
</evidence>
<dbReference type="Pfam" id="PF08263">
    <property type="entry name" value="LRRNT_2"/>
    <property type="match status" value="1"/>
</dbReference>
<evidence type="ECO:0000313" key="15">
    <source>
        <dbReference type="Proteomes" id="UP000242715"/>
    </source>
</evidence>
<evidence type="ECO:0000256" key="2">
    <source>
        <dbReference type="ARBA" id="ARBA00004191"/>
    </source>
</evidence>
<keyword evidence="3" id="KW-0134">Cell wall</keyword>
<dbReference type="InterPro" id="IPR001611">
    <property type="entry name" value="Leu-rich_rpt"/>
</dbReference>
<keyword evidence="4" id="KW-0964">Secreted</keyword>
<dbReference type="Gene3D" id="3.80.10.10">
    <property type="entry name" value="Ribonuclease Inhibitor"/>
    <property type="match status" value="1"/>
</dbReference>
<evidence type="ECO:0000256" key="6">
    <source>
        <dbReference type="ARBA" id="ARBA00022729"/>
    </source>
</evidence>